<gene>
    <name evidence="2" type="ORF">FBZ83_11849</name>
</gene>
<feature type="region of interest" description="Disordered" evidence="1">
    <location>
        <begin position="1"/>
        <end position="49"/>
    </location>
</feature>
<dbReference type="RefSeq" id="WP_247888502.1">
    <property type="nucleotide sequence ID" value="NZ_VITH01000018.1"/>
</dbReference>
<evidence type="ECO:0000256" key="1">
    <source>
        <dbReference type="SAM" id="MobiDB-lite"/>
    </source>
</evidence>
<organism evidence="2 3">
    <name type="scientific">Azospirillum brasilense</name>
    <dbReference type="NCBI Taxonomy" id="192"/>
    <lineage>
        <taxon>Bacteria</taxon>
        <taxon>Pseudomonadati</taxon>
        <taxon>Pseudomonadota</taxon>
        <taxon>Alphaproteobacteria</taxon>
        <taxon>Rhodospirillales</taxon>
        <taxon>Azospirillaceae</taxon>
        <taxon>Azospirillum</taxon>
    </lineage>
</organism>
<accession>A0A560BV65</accession>
<dbReference type="Proteomes" id="UP000318529">
    <property type="component" value="Unassembled WGS sequence"/>
</dbReference>
<protein>
    <submittedName>
        <fullName evidence="2">Uncharacterized protein</fullName>
    </submittedName>
</protein>
<dbReference type="EMBL" id="VITH01000018">
    <property type="protein sequence ID" value="TWA76510.1"/>
    <property type="molecule type" value="Genomic_DNA"/>
</dbReference>
<name>A0A560BV65_AZOBR</name>
<evidence type="ECO:0000313" key="2">
    <source>
        <dbReference type="EMBL" id="TWA76510.1"/>
    </source>
</evidence>
<sequence>MIVSDLSGAASAAKTIPATPPPGAASTKSDGAQASSRAGSQQDSVVLSPLASELKGDSLKVFSQLSTEDRSKLGNLVSSGAMSARDLGLALSSHLKQQRANTFWGKASDAVESLSGRASGTPGPLDISAEQMSQTAARRSAIKSSGMTGAQEIAAMQQMQSEIFGKNVEGSAEFEAAKRSFGNVSTPYFMSAGDERYVQSDEERQAGQRLNELGFKSEKFESAIKMLAEADVNNHAKENEKILDKIKSESAS</sequence>
<proteinExistence type="predicted"/>
<feature type="compositionally biased region" description="Polar residues" evidence="1">
    <location>
        <begin position="26"/>
        <end position="45"/>
    </location>
</feature>
<comment type="caution">
    <text evidence="2">The sequence shown here is derived from an EMBL/GenBank/DDBJ whole genome shotgun (WGS) entry which is preliminary data.</text>
</comment>
<dbReference type="AlphaFoldDB" id="A0A560BV65"/>
<reference evidence="2 3" key="1">
    <citation type="submission" date="2019-06" db="EMBL/GenBank/DDBJ databases">
        <title>Genomic Encyclopedia of Type Strains, Phase IV (KMG-V): Genome sequencing to study the core and pangenomes of soil and plant-associated prokaryotes.</title>
        <authorList>
            <person name="Whitman W."/>
        </authorList>
    </citation>
    <scope>NUCLEOTIDE SEQUENCE [LARGE SCALE GENOMIC DNA]</scope>
    <source>
        <strain evidence="2 3">BR 11650</strain>
    </source>
</reference>
<evidence type="ECO:0000313" key="3">
    <source>
        <dbReference type="Proteomes" id="UP000318529"/>
    </source>
</evidence>